<dbReference type="EMBL" id="LOTN01000045">
    <property type="protein sequence ID" value="KUZ86804.1"/>
    <property type="molecule type" value="Genomic_DNA"/>
</dbReference>
<evidence type="ECO:0000256" key="1">
    <source>
        <dbReference type="ARBA" id="ARBA00004167"/>
    </source>
</evidence>
<dbReference type="InterPro" id="IPR006260">
    <property type="entry name" value="TonB/TolA_C"/>
</dbReference>
<protein>
    <submittedName>
        <fullName evidence="6">Energy transducer TonB</fullName>
    </submittedName>
</protein>
<sequence length="115" mass="11983">MATCPTYLALPVVAVLLAGCAVSSQQDSKLTCRIPRAVYPETAKPLTRPATVLVRALMTTSGVAENVTITTSSRNAAADRAAAEAMSRATCSQTGPAANPFTLTQPFVFEPRRGG</sequence>
<evidence type="ECO:0000256" key="2">
    <source>
        <dbReference type="ARBA" id="ARBA00022692"/>
    </source>
</evidence>
<evidence type="ECO:0000256" key="4">
    <source>
        <dbReference type="ARBA" id="ARBA00023136"/>
    </source>
</evidence>
<reference evidence="6 7" key="1">
    <citation type="submission" date="2015-11" db="EMBL/GenBank/DDBJ databases">
        <title>Expanding the genomic diversity of Burkholderia species for the development of highly accurate diagnostics.</title>
        <authorList>
            <person name="Sahl J."/>
            <person name="Keim P."/>
            <person name="Wagner D."/>
        </authorList>
    </citation>
    <scope>NUCLEOTIDE SEQUENCE [LARGE SCALE GENOMIC DNA]</scope>
    <source>
        <strain evidence="6 7">RF32-BP4</strain>
    </source>
</reference>
<accession>A0A102JQG8</accession>
<comment type="caution">
    <text evidence="6">The sequence shown here is derived from an EMBL/GenBank/DDBJ whole genome shotgun (WGS) entry which is preliminary data.</text>
</comment>
<organism evidence="6 7">
    <name type="scientific">Burkholderia ubonensis</name>
    <dbReference type="NCBI Taxonomy" id="101571"/>
    <lineage>
        <taxon>Bacteria</taxon>
        <taxon>Pseudomonadati</taxon>
        <taxon>Pseudomonadota</taxon>
        <taxon>Betaproteobacteria</taxon>
        <taxon>Burkholderiales</taxon>
        <taxon>Burkholderiaceae</taxon>
        <taxon>Burkholderia</taxon>
        <taxon>Burkholderia cepacia complex</taxon>
    </lineage>
</organism>
<dbReference type="InterPro" id="IPR037682">
    <property type="entry name" value="TonB_C"/>
</dbReference>
<evidence type="ECO:0000259" key="5">
    <source>
        <dbReference type="PROSITE" id="PS52015"/>
    </source>
</evidence>
<evidence type="ECO:0000256" key="3">
    <source>
        <dbReference type="ARBA" id="ARBA00022989"/>
    </source>
</evidence>
<name>A0A102JQG8_9BURK</name>
<dbReference type="PROSITE" id="PS52015">
    <property type="entry name" value="TONB_CTD"/>
    <property type="match status" value="1"/>
</dbReference>
<dbReference type="Pfam" id="PF03544">
    <property type="entry name" value="TonB_C"/>
    <property type="match status" value="1"/>
</dbReference>
<keyword evidence="2" id="KW-0812">Transmembrane</keyword>
<comment type="subcellular location">
    <subcellularLocation>
        <location evidence="1">Membrane</location>
        <topology evidence="1">Single-pass membrane protein</topology>
    </subcellularLocation>
</comment>
<dbReference type="RefSeq" id="WP_059635324.1">
    <property type="nucleotide sequence ID" value="NZ_CABVPQ010000027.1"/>
</dbReference>
<dbReference type="GO" id="GO:0016020">
    <property type="term" value="C:membrane"/>
    <property type="evidence" value="ECO:0007669"/>
    <property type="project" value="UniProtKB-SubCell"/>
</dbReference>
<dbReference type="AlphaFoldDB" id="A0A102JQG8"/>
<dbReference type="SUPFAM" id="SSF74653">
    <property type="entry name" value="TolA/TonB C-terminal domain"/>
    <property type="match status" value="1"/>
</dbReference>
<dbReference type="Gene3D" id="3.30.1150.10">
    <property type="match status" value="1"/>
</dbReference>
<keyword evidence="3" id="KW-1133">Transmembrane helix</keyword>
<dbReference type="GO" id="GO:0055085">
    <property type="term" value="P:transmembrane transport"/>
    <property type="evidence" value="ECO:0007669"/>
    <property type="project" value="InterPro"/>
</dbReference>
<dbReference type="NCBIfam" id="TIGR01352">
    <property type="entry name" value="tonB_Cterm"/>
    <property type="match status" value="1"/>
</dbReference>
<evidence type="ECO:0000313" key="7">
    <source>
        <dbReference type="Proteomes" id="UP000065521"/>
    </source>
</evidence>
<proteinExistence type="predicted"/>
<keyword evidence="4" id="KW-0472">Membrane</keyword>
<feature type="domain" description="TonB C-terminal" evidence="5">
    <location>
        <begin position="24"/>
        <end position="115"/>
    </location>
</feature>
<dbReference type="Proteomes" id="UP000065521">
    <property type="component" value="Unassembled WGS sequence"/>
</dbReference>
<evidence type="ECO:0000313" key="6">
    <source>
        <dbReference type="EMBL" id="KUZ86804.1"/>
    </source>
</evidence>
<gene>
    <name evidence="6" type="ORF">WI38_21570</name>
</gene>